<keyword evidence="5" id="KW-0584">Phenylalanine biosynthesis</keyword>
<dbReference type="EMBL" id="CP013244">
    <property type="protein sequence ID" value="ANP45336.1"/>
    <property type="molecule type" value="Genomic_DNA"/>
</dbReference>
<dbReference type="Pfam" id="PF00800">
    <property type="entry name" value="PDT"/>
    <property type="match status" value="1"/>
</dbReference>
<dbReference type="KEGG" id="cbot:ATE48_05115"/>
<name>A0A1B1AFI3_9PROT</name>
<dbReference type="Gene3D" id="3.40.190.10">
    <property type="entry name" value="Periplasmic binding protein-like II"/>
    <property type="match status" value="2"/>
</dbReference>
<protein>
    <recommendedName>
        <fullName evidence="2">prephenate dehydratase</fullName>
        <ecNumber evidence="2">4.2.1.51</ecNumber>
    </recommendedName>
</protein>
<evidence type="ECO:0000259" key="9">
    <source>
        <dbReference type="PROSITE" id="PS51171"/>
    </source>
</evidence>
<comment type="pathway">
    <text evidence="1">Amino-acid biosynthesis; L-phenylalanine biosynthesis; phenylpyruvate from prephenate: step 1/1.</text>
</comment>
<dbReference type="InterPro" id="IPR008242">
    <property type="entry name" value="Chor_mutase/pphenate_deHydtase"/>
</dbReference>
<dbReference type="InterPro" id="IPR045865">
    <property type="entry name" value="ACT-like_dom_sf"/>
</dbReference>
<dbReference type="STRING" id="1759059.ATE48_05115"/>
<dbReference type="SUPFAM" id="SSF55021">
    <property type="entry name" value="ACT-like"/>
    <property type="match status" value="1"/>
</dbReference>
<dbReference type="RefSeq" id="WP_066768478.1">
    <property type="nucleotide sequence ID" value="NZ_CP013244.1"/>
</dbReference>
<reference evidence="11 12" key="1">
    <citation type="submission" date="2015-11" db="EMBL/GenBank/DDBJ databases">
        <title>Whole-Genome Sequence of Candidatus Oderbacter manganicum from the National Park Lower Oder Valley, Germany.</title>
        <authorList>
            <person name="Braun B."/>
            <person name="Liere K."/>
            <person name="Szewzyk U."/>
        </authorList>
    </citation>
    <scope>NUCLEOTIDE SEQUENCE [LARGE SCALE GENOMIC DNA]</scope>
    <source>
        <strain evidence="11 12">OTSz_A_272</strain>
    </source>
</reference>
<evidence type="ECO:0000313" key="12">
    <source>
        <dbReference type="Proteomes" id="UP000092498"/>
    </source>
</evidence>
<dbReference type="InParanoid" id="A0A1B1AFI3"/>
<keyword evidence="4" id="KW-0057">Aromatic amino acid biosynthesis</keyword>
<dbReference type="PROSITE" id="PS51671">
    <property type="entry name" value="ACT"/>
    <property type="match status" value="1"/>
</dbReference>
<dbReference type="PROSITE" id="PS51171">
    <property type="entry name" value="PREPHENATE_DEHYDR_3"/>
    <property type="match status" value="1"/>
</dbReference>
<feature type="domain" description="ACT" evidence="10">
    <location>
        <begin position="194"/>
        <end position="271"/>
    </location>
</feature>
<evidence type="ECO:0000256" key="1">
    <source>
        <dbReference type="ARBA" id="ARBA00004741"/>
    </source>
</evidence>
<dbReference type="PIRSF" id="PIRSF001500">
    <property type="entry name" value="Chor_mut_pdt_Ppr"/>
    <property type="match status" value="1"/>
</dbReference>
<dbReference type="PANTHER" id="PTHR21022">
    <property type="entry name" value="PREPHENATE DEHYDRATASE P PROTEIN"/>
    <property type="match status" value="1"/>
</dbReference>
<dbReference type="UniPathway" id="UPA00121">
    <property type="reaction ID" value="UER00345"/>
</dbReference>
<evidence type="ECO:0000259" key="10">
    <source>
        <dbReference type="PROSITE" id="PS51671"/>
    </source>
</evidence>
<evidence type="ECO:0000256" key="8">
    <source>
        <dbReference type="PIRSR" id="PIRSR001500-2"/>
    </source>
</evidence>
<dbReference type="SUPFAM" id="SSF53850">
    <property type="entry name" value="Periplasmic binding protein-like II"/>
    <property type="match status" value="1"/>
</dbReference>
<evidence type="ECO:0000256" key="4">
    <source>
        <dbReference type="ARBA" id="ARBA00023141"/>
    </source>
</evidence>
<dbReference type="GO" id="GO:0009094">
    <property type="term" value="P:L-phenylalanine biosynthetic process"/>
    <property type="evidence" value="ECO:0007669"/>
    <property type="project" value="UniProtKB-UniPathway"/>
</dbReference>
<accession>A0A1B1AFI3</accession>
<dbReference type="GO" id="GO:0005737">
    <property type="term" value="C:cytoplasm"/>
    <property type="evidence" value="ECO:0007669"/>
    <property type="project" value="TreeGrafter"/>
</dbReference>
<feature type="site" description="Essential for prephenate dehydratase activity" evidence="8">
    <location>
        <position position="172"/>
    </location>
</feature>
<dbReference type="Gene3D" id="3.30.70.260">
    <property type="match status" value="1"/>
</dbReference>
<evidence type="ECO:0000313" key="11">
    <source>
        <dbReference type="EMBL" id="ANP45336.1"/>
    </source>
</evidence>
<keyword evidence="3" id="KW-0028">Amino-acid biosynthesis</keyword>
<dbReference type="PANTHER" id="PTHR21022:SF19">
    <property type="entry name" value="PREPHENATE DEHYDRATASE-RELATED"/>
    <property type="match status" value="1"/>
</dbReference>
<sequence>MTERISFQGEPGANSHIAAHQAYPNLEPLPCASFEDAFAAASEGQARYAMIPVENSVAGRVADVHHLIPESGLYIVGERFVPIRHQLLGLKGAKLEGLTHVRSHPQALGQCRKQLRDLGVVAVKTADTAGAAREIAELGDPTVGALASSLAAEIYGLQVLKADIADAAHNTTRFLVFSREQQNAPAGNGLCMTSFVFRVRNVPAALYKALGGFATNGVNMTKIESYIEGGAFSAAMFFCDVEGHPEEANVKLALEELAFFSSSLNILGVYPADPFRLASGAR</sequence>
<dbReference type="InterPro" id="IPR001086">
    <property type="entry name" value="Preph_deHydtase"/>
</dbReference>
<evidence type="ECO:0000256" key="7">
    <source>
        <dbReference type="ARBA" id="ARBA00047848"/>
    </source>
</evidence>
<gene>
    <name evidence="11" type="ORF">ATE48_05115</name>
</gene>
<keyword evidence="6 11" id="KW-0456">Lyase</keyword>
<dbReference type="EC" id="4.2.1.51" evidence="2"/>
<organism evidence="11 12">
    <name type="scientific">Candidatus Viadribacter manganicus</name>
    <dbReference type="NCBI Taxonomy" id="1759059"/>
    <lineage>
        <taxon>Bacteria</taxon>
        <taxon>Pseudomonadati</taxon>
        <taxon>Pseudomonadota</taxon>
        <taxon>Alphaproteobacteria</taxon>
        <taxon>Hyphomonadales</taxon>
        <taxon>Hyphomonadaceae</taxon>
        <taxon>Candidatus Viadribacter</taxon>
    </lineage>
</organism>
<dbReference type="CDD" id="cd04905">
    <property type="entry name" value="ACT_CM-PDT"/>
    <property type="match status" value="1"/>
</dbReference>
<proteinExistence type="predicted"/>
<dbReference type="FunCoup" id="A0A1B1AFI3">
    <property type="interactions" value="467"/>
</dbReference>
<comment type="catalytic activity">
    <reaction evidence="7">
        <text>prephenate + H(+) = 3-phenylpyruvate + CO2 + H2O</text>
        <dbReference type="Rhea" id="RHEA:21648"/>
        <dbReference type="ChEBI" id="CHEBI:15377"/>
        <dbReference type="ChEBI" id="CHEBI:15378"/>
        <dbReference type="ChEBI" id="CHEBI:16526"/>
        <dbReference type="ChEBI" id="CHEBI:18005"/>
        <dbReference type="ChEBI" id="CHEBI:29934"/>
        <dbReference type="EC" id="4.2.1.51"/>
    </reaction>
</comment>
<evidence type="ECO:0000256" key="3">
    <source>
        <dbReference type="ARBA" id="ARBA00022605"/>
    </source>
</evidence>
<dbReference type="CDD" id="cd13631">
    <property type="entry name" value="PBP2_Ct-PDT_like"/>
    <property type="match status" value="1"/>
</dbReference>
<dbReference type="OrthoDB" id="9802281at2"/>
<dbReference type="GO" id="GO:0004664">
    <property type="term" value="F:prephenate dehydratase activity"/>
    <property type="evidence" value="ECO:0007669"/>
    <property type="project" value="UniProtKB-EC"/>
</dbReference>
<dbReference type="AlphaFoldDB" id="A0A1B1AFI3"/>
<evidence type="ECO:0000256" key="6">
    <source>
        <dbReference type="ARBA" id="ARBA00023239"/>
    </source>
</evidence>
<dbReference type="NCBIfam" id="NF008866">
    <property type="entry name" value="PRK11899.1"/>
    <property type="match status" value="1"/>
</dbReference>
<feature type="domain" description="Prephenate dehydratase" evidence="9">
    <location>
        <begin position="4"/>
        <end position="179"/>
    </location>
</feature>
<evidence type="ECO:0000256" key="5">
    <source>
        <dbReference type="ARBA" id="ARBA00023222"/>
    </source>
</evidence>
<evidence type="ECO:0000256" key="2">
    <source>
        <dbReference type="ARBA" id="ARBA00013147"/>
    </source>
</evidence>
<dbReference type="Proteomes" id="UP000092498">
    <property type="component" value="Chromosome"/>
</dbReference>
<dbReference type="InterPro" id="IPR002912">
    <property type="entry name" value="ACT_dom"/>
</dbReference>
<keyword evidence="12" id="KW-1185">Reference proteome</keyword>